<name>A0A7W9E8M0_9CAUL</name>
<reference evidence="3 4" key="1">
    <citation type="submission" date="2020-08" db="EMBL/GenBank/DDBJ databases">
        <title>Genomic Encyclopedia of Type Strains, Phase IV (KMG-IV): sequencing the most valuable type-strain genomes for metagenomic binning, comparative biology and taxonomic classification.</title>
        <authorList>
            <person name="Goeker M."/>
        </authorList>
    </citation>
    <scope>NUCLEOTIDE SEQUENCE [LARGE SCALE GENOMIC DNA]</scope>
    <source>
        <strain evidence="3 4">DSM 24448</strain>
    </source>
</reference>
<dbReference type="Pfam" id="PF01554">
    <property type="entry name" value="MatE"/>
    <property type="match status" value="2"/>
</dbReference>
<dbReference type="GO" id="GO:0015297">
    <property type="term" value="F:antiporter activity"/>
    <property type="evidence" value="ECO:0007669"/>
    <property type="project" value="InterPro"/>
</dbReference>
<dbReference type="RefSeq" id="WP_123287029.1">
    <property type="nucleotide sequence ID" value="NZ_JACIJB010000006.1"/>
</dbReference>
<dbReference type="PANTHER" id="PTHR43298:SF2">
    <property type="entry name" value="FMN_FAD EXPORTER YEEO-RELATED"/>
    <property type="match status" value="1"/>
</dbReference>
<keyword evidence="2" id="KW-1133">Transmembrane helix</keyword>
<feature type="transmembrane region" description="Helical" evidence="2">
    <location>
        <begin position="314"/>
        <end position="340"/>
    </location>
</feature>
<organism evidence="3 4">
    <name type="scientific">Brevundimonas halotolerans</name>
    <dbReference type="NCBI Taxonomy" id="69670"/>
    <lineage>
        <taxon>Bacteria</taxon>
        <taxon>Pseudomonadati</taxon>
        <taxon>Pseudomonadota</taxon>
        <taxon>Alphaproteobacteria</taxon>
        <taxon>Caulobacterales</taxon>
        <taxon>Caulobacteraceae</taxon>
        <taxon>Brevundimonas</taxon>
    </lineage>
</organism>
<evidence type="ECO:0000256" key="1">
    <source>
        <dbReference type="ARBA" id="ARBA00022448"/>
    </source>
</evidence>
<sequence length="456" mass="47960">MFAISPPSRTVLRDLLTLAWPVVLARIGIMVMGLTDAIVVGNFSSTELAFHTLAWTPTSIVITTAVGLLLGVQVMTARRLGEGRRGDVGAVLRRGLVYSLWLGGGSMIGLMLVGPWGLASIGLEDGLAEGARLPLLVFSLSMPAYLVSVAAQFFLEALGKPKPGMVAMWVANGVNLALNLLLVPDLLGLGVDGALASSWATFFARAALAVFLIVYIVRLPEARALGIFRKAPRDPLAEAEQRKVGYGAGSSYFIEVGAFALMTLIAGRLGTNETAAWAVVLNISAIVFMIPMGLSSAAAVLVGRAFGAADAQGVMRAGLVSLAVISTLTLAIALIVWPTAPLLIGAYSRDPALIAIAVPALVLATLFFVADGIQAVAAQANRAAGDIWWPTIMHFTAYGAVMMPLGWVLAPHMGVDGLVWAIIIASLVSSALLTGRFIRVARRMQRVASGEWRVPR</sequence>
<dbReference type="GO" id="GO:0042910">
    <property type="term" value="F:xenobiotic transmembrane transporter activity"/>
    <property type="evidence" value="ECO:0007669"/>
    <property type="project" value="InterPro"/>
</dbReference>
<feature type="transmembrane region" description="Helical" evidence="2">
    <location>
        <begin position="196"/>
        <end position="217"/>
    </location>
</feature>
<feature type="transmembrane region" description="Helical" evidence="2">
    <location>
        <begin position="53"/>
        <end position="74"/>
    </location>
</feature>
<feature type="transmembrane region" description="Helical" evidence="2">
    <location>
        <begin position="95"/>
        <end position="113"/>
    </location>
</feature>
<gene>
    <name evidence="3" type="ORF">FHS65_001648</name>
</gene>
<feature type="transmembrane region" description="Helical" evidence="2">
    <location>
        <begin position="252"/>
        <end position="269"/>
    </location>
</feature>
<feature type="transmembrane region" description="Helical" evidence="2">
    <location>
        <begin position="275"/>
        <end position="302"/>
    </location>
</feature>
<dbReference type="OrthoDB" id="9780160at2"/>
<keyword evidence="1" id="KW-0813">Transport</keyword>
<keyword evidence="4" id="KW-1185">Reference proteome</keyword>
<keyword evidence="2" id="KW-0812">Transmembrane</keyword>
<feature type="transmembrane region" description="Helical" evidence="2">
    <location>
        <begin position="387"/>
        <end position="407"/>
    </location>
</feature>
<dbReference type="Proteomes" id="UP000548978">
    <property type="component" value="Unassembled WGS sequence"/>
</dbReference>
<dbReference type="InterPro" id="IPR002528">
    <property type="entry name" value="MATE_fam"/>
</dbReference>
<evidence type="ECO:0000313" key="4">
    <source>
        <dbReference type="Proteomes" id="UP000548978"/>
    </source>
</evidence>
<protein>
    <submittedName>
        <fullName evidence="3">MATE family multidrug resistance protein</fullName>
    </submittedName>
</protein>
<feature type="transmembrane region" description="Helical" evidence="2">
    <location>
        <begin position="133"/>
        <end position="154"/>
    </location>
</feature>
<feature type="transmembrane region" description="Helical" evidence="2">
    <location>
        <begin position="166"/>
        <end position="184"/>
    </location>
</feature>
<proteinExistence type="predicted"/>
<dbReference type="InterPro" id="IPR050222">
    <property type="entry name" value="MATE_MdtK"/>
</dbReference>
<feature type="transmembrane region" description="Helical" evidence="2">
    <location>
        <begin position="352"/>
        <end position="375"/>
    </location>
</feature>
<evidence type="ECO:0000256" key="2">
    <source>
        <dbReference type="SAM" id="Phobius"/>
    </source>
</evidence>
<dbReference type="EMBL" id="JACIJB010000006">
    <property type="protein sequence ID" value="MBB5660895.1"/>
    <property type="molecule type" value="Genomic_DNA"/>
</dbReference>
<evidence type="ECO:0000313" key="3">
    <source>
        <dbReference type="EMBL" id="MBB5660895.1"/>
    </source>
</evidence>
<dbReference type="PANTHER" id="PTHR43298">
    <property type="entry name" value="MULTIDRUG RESISTANCE PROTEIN NORM-RELATED"/>
    <property type="match status" value="1"/>
</dbReference>
<accession>A0A7W9E8M0</accession>
<comment type="caution">
    <text evidence="3">The sequence shown here is derived from an EMBL/GenBank/DDBJ whole genome shotgun (WGS) entry which is preliminary data.</text>
</comment>
<feature type="transmembrane region" description="Helical" evidence="2">
    <location>
        <begin position="419"/>
        <end position="438"/>
    </location>
</feature>
<keyword evidence="2" id="KW-0472">Membrane</keyword>
<dbReference type="NCBIfam" id="TIGR00797">
    <property type="entry name" value="matE"/>
    <property type="match status" value="1"/>
</dbReference>
<dbReference type="AlphaFoldDB" id="A0A7W9E8M0"/>
<dbReference type="GO" id="GO:0005886">
    <property type="term" value="C:plasma membrane"/>
    <property type="evidence" value="ECO:0007669"/>
    <property type="project" value="TreeGrafter"/>
</dbReference>